<accession>B9RJ50</accession>
<organism evidence="1 2">
    <name type="scientific">Ricinus communis</name>
    <name type="common">Castor bean</name>
    <dbReference type="NCBI Taxonomy" id="3988"/>
    <lineage>
        <taxon>Eukaryota</taxon>
        <taxon>Viridiplantae</taxon>
        <taxon>Streptophyta</taxon>
        <taxon>Embryophyta</taxon>
        <taxon>Tracheophyta</taxon>
        <taxon>Spermatophyta</taxon>
        <taxon>Magnoliopsida</taxon>
        <taxon>eudicotyledons</taxon>
        <taxon>Gunneridae</taxon>
        <taxon>Pentapetalae</taxon>
        <taxon>rosids</taxon>
        <taxon>fabids</taxon>
        <taxon>Malpighiales</taxon>
        <taxon>Euphorbiaceae</taxon>
        <taxon>Acalyphoideae</taxon>
        <taxon>Acalypheae</taxon>
        <taxon>Ricinus</taxon>
    </lineage>
</organism>
<reference evidence="2" key="1">
    <citation type="journal article" date="2010" name="Nat. Biotechnol.">
        <title>Draft genome sequence of the oilseed species Ricinus communis.</title>
        <authorList>
            <person name="Chan A.P."/>
            <person name="Crabtree J."/>
            <person name="Zhao Q."/>
            <person name="Lorenzi H."/>
            <person name="Orvis J."/>
            <person name="Puiu D."/>
            <person name="Melake-Berhan A."/>
            <person name="Jones K.M."/>
            <person name="Redman J."/>
            <person name="Chen G."/>
            <person name="Cahoon E.B."/>
            <person name="Gedil M."/>
            <person name="Stanke M."/>
            <person name="Haas B.J."/>
            <person name="Wortman J.R."/>
            <person name="Fraser-Liggett C.M."/>
            <person name="Ravel J."/>
            <person name="Rabinowicz P.D."/>
        </authorList>
    </citation>
    <scope>NUCLEOTIDE SEQUENCE [LARGE SCALE GENOMIC DNA]</scope>
    <source>
        <strain evidence="2">cv. Hale</strain>
    </source>
</reference>
<gene>
    <name evidence="1" type="ORF">RCOM_1031410</name>
</gene>
<evidence type="ECO:0000313" key="1">
    <source>
        <dbReference type="EMBL" id="EEF48352.1"/>
    </source>
</evidence>
<dbReference type="Proteomes" id="UP000008311">
    <property type="component" value="Unassembled WGS sequence"/>
</dbReference>
<protein>
    <submittedName>
        <fullName evidence="1">Uncharacterized protein</fullName>
    </submittedName>
</protein>
<name>B9RJ50_RICCO</name>
<keyword evidence="2" id="KW-1185">Reference proteome</keyword>
<proteinExistence type="predicted"/>
<dbReference type="InParanoid" id="B9RJ50"/>
<dbReference type="EMBL" id="EQ973783">
    <property type="protein sequence ID" value="EEF48352.1"/>
    <property type="molecule type" value="Genomic_DNA"/>
</dbReference>
<sequence>MVFLSPADCSSKYWLQVKKNSLSNSKAPGFNHSCIITMKDLFCLAAEHRTIILSGHNIPSTILAGLVKIKFETHEQEGLSSVPGKMNC</sequence>
<dbReference type="AlphaFoldDB" id="B9RJ50"/>
<evidence type="ECO:0000313" key="2">
    <source>
        <dbReference type="Proteomes" id="UP000008311"/>
    </source>
</evidence>